<proteinExistence type="predicted"/>
<name>A0A172Z620_9PSED</name>
<protein>
    <submittedName>
        <fullName evidence="1">Uncharacterized protein</fullName>
    </submittedName>
</protein>
<gene>
    <name evidence="1" type="ORF">A7J50_4414</name>
</gene>
<dbReference type="KEGG" id="panr:A7J50_4414"/>
<dbReference type="STRING" id="219572.A7J50_4414"/>
<dbReference type="RefSeq" id="WP_064453710.1">
    <property type="nucleotide sequence ID" value="NZ_CP015600.1"/>
</dbReference>
<organism evidence="1 2">
    <name type="scientific">Pseudomonas antarctica</name>
    <dbReference type="NCBI Taxonomy" id="219572"/>
    <lineage>
        <taxon>Bacteria</taxon>
        <taxon>Pseudomonadati</taxon>
        <taxon>Pseudomonadota</taxon>
        <taxon>Gammaproteobacteria</taxon>
        <taxon>Pseudomonadales</taxon>
        <taxon>Pseudomonadaceae</taxon>
        <taxon>Pseudomonas</taxon>
    </lineage>
</organism>
<evidence type="ECO:0000313" key="1">
    <source>
        <dbReference type="EMBL" id="ANF87768.1"/>
    </source>
</evidence>
<dbReference type="EMBL" id="CP015600">
    <property type="protein sequence ID" value="ANF87768.1"/>
    <property type="molecule type" value="Genomic_DNA"/>
</dbReference>
<dbReference type="Proteomes" id="UP000077829">
    <property type="component" value="Chromosome"/>
</dbReference>
<dbReference type="AlphaFoldDB" id="A0A172Z620"/>
<dbReference type="PATRIC" id="fig|219572.3.peg.4536"/>
<sequence>MADFFYKSSEPETVEIVRSYYVMKDAFSALLVALGVHFGGKVAPMRDITSHFAGGVKITGGADLDAHWCRPDDYGYRSLRSTAKLAKGMSKEDRAAVRAEHERLVALWAEHCPKRLSSHEYWQRLGVNTGHLLMSGGVKFELDGTAYFHLGFQINEVEHLANVEAGKPSCGWIDGAVEILASEYETARLAKLRAIEVSNA</sequence>
<accession>A0A172Z620</accession>
<reference evidence="1 2" key="1">
    <citation type="submission" date="2016-05" db="EMBL/GenBank/DDBJ databases">
        <title>Complete genome sequence of Pseudomonas antarctica PAMC 27494.</title>
        <authorList>
            <person name="Lee J."/>
        </authorList>
    </citation>
    <scope>NUCLEOTIDE SEQUENCE [LARGE SCALE GENOMIC DNA]</scope>
    <source>
        <strain evidence="1 2">PAMC 27494</strain>
    </source>
</reference>
<evidence type="ECO:0000313" key="2">
    <source>
        <dbReference type="Proteomes" id="UP000077829"/>
    </source>
</evidence>